<keyword evidence="2" id="KW-1185">Reference proteome</keyword>
<accession>A0ACC1JWX7</accession>
<proteinExistence type="predicted"/>
<organism evidence="1 2">
    <name type="scientific">Coemansia nantahalensis</name>
    <dbReference type="NCBI Taxonomy" id="2789366"/>
    <lineage>
        <taxon>Eukaryota</taxon>
        <taxon>Fungi</taxon>
        <taxon>Fungi incertae sedis</taxon>
        <taxon>Zoopagomycota</taxon>
        <taxon>Kickxellomycotina</taxon>
        <taxon>Kickxellomycetes</taxon>
        <taxon>Kickxellales</taxon>
        <taxon>Kickxellaceae</taxon>
        <taxon>Coemansia</taxon>
    </lineage>
</organism>
<dbReference type="Proteomes" id="UP001140234">
    <property type="component" value="Unassembled WGS sequence"/>
</dbReference>
<sequence length="207" mass="22464">MSLLDASKASLWVSLASITFNPLFWNIAARREHRTRWLSGLCGGPRQGCYAIAAAIFSLGLVRDALFRAAMQEQPALAALDNRVVQAVAVAVMGAGMVLVVASTYMLGITGTFLGDYFGILMDARVTGFPFNVLDNPMYVGSTVSFLGAALWYARPAGLLVTAYVWLVYAVALRFEGPFTAMIYAARDAARDHPSQTRKSAMKKKKL</sequence>
<evidence type="ECO:0000313" key="1">
    <source>
        <dbReference type="EMBL" id="KAJ2768926.1"/>
    </source>
</evidence>
<evidence type="ECO:0000313" key="2">
    <source>
        <dbReference type="Proteomes" id="UP001140234"/>
    </source>
</evidence>
<protein>
    <submittedName>
        <fullName evidence="1">Phosphatidyl-N-methylethanolamine N-methyltransferase</fullName>
    </submittedName>
</protein>
<gene>
    <name evidence="1" type="primary">OPI3</name>
    <name evidence="1" type="ORF">IWQ57_003324</name>
</gene>
<dbReference type="EMBL" id="JANBUJ010001053">
    <property type="protein sequence ID" value="KAJ2768926.1"/>
    <property type="molecule type" value="Genomic_DNA"/>
</dbReference>
<reference evidence="1" key="1">
    <citation type="submission" date="2022-07" db="EMBL/GenBank/DDBJ databases">
        <title>Phylogenomic reconstructions and comparative analyses of Kickxellomycotina fungi.</title>
        <authorList>
            <person name="Reynolds N.K."/>
            <person name="Stajich J.E."/>
            <person name="Barry K."/>
            <person name="Grigoriev I.V."/>
            <person name="Crous P."/>
            <person name="Smith M.E."/>
        </authorList>
    </citation>
    <scope>NUCLEOTIDE SEQUENCE</scope>
    <source>
        <strain evidence="1">CBS 109366</strain>
    </source>
</reference>
<comment type="caution">
    <text evidence="1">The sequence shown here is derived from an EMBL/GenBank/DDBJ whole genome shotgun (WGS) entry which is preliminary data.</text>
</comment>
<name>A0ACC1JWX7_9FUNG</name>